<proteinExistence type="predicted"/>
<accession>A0A917LCC5</accession>
<reference evidence="1" key="2">
    <citation type="submission" date="2020-09" db="EMBL/GenBank/DDBJ databases">
        <authorList>
            <person name="Sun Q."/>
            <person name="Ohkuma M."/>
        </authorList>
    </citation>
    <scope>NUCLEOTIDE SEQUENCE</scope>
    <source>
        <strain evidence="1">JCM 3086</strain>
    </source>
</reference>
<sequence length="108" mass="11667">MLGIGSVRVGACRAAVMRPAPRSCGLAARSIRLTTALEKLMSHVRGITDDGRPRDYKGHVMEEAGKGAYPYDCIAKDEHPDAMVFMCHSCNVGAAEPLTLLPRNVAWV</sequence>
<gene>
    <name evidence="1" type="ORF">GCM10010121_082990</name>
</gene>
<comment type="caution">
    <text evidence="1">The sequence shown here is derived from an EMBL/GenBank/DDBJ whole genome shotgun (WGS) entry which is preliminary data.</text>
</comment>
<dbReference type="Proteomes" id="UP000657574">
    <property type="component" value="Unassembled WGS sequence"/>
</dbReference>
<organism evidence="1 2">
    <name type="scientific">Streptomyces brasiliensis</name>
    <dbReference type="NCBI Taxonomy" id="1954"/>
    <lineage>
        <taxon>Bacteria</taxon>
        <taxon>Bacillati</taxon>
        <taxon>Actinomycetota</taxon>
        <taxon>Actinomycetes</taxon>
        <taxon>Kitasatosporales</taxon>
        <taxon>Streptomycetaceae</taxon>
        <taxon>Streptomyces</taxon>
    </lineage>
</organism>
<evidence type="ECO:0000313" key="1">
    <source>
        <dbReference type="EMBL" id="GGJ59765.1"/>
    </source>
</evidence>
<name>A0A917LCC5_9ACTN</name>
<keyword evidence="2" id="KW-1185">Reference proteome</keyword>
<dbReference type="AlphaFoldDB" id="A0A917LCC5"/>
<reference evidence="1" key="1">
    <citation type="journal article" date="2014" name="Int. J. Syst. Evol. Microbiol.">
        <title>Complete genome sequence of Corynebacterium casei LMG S-19264T (=DSM 44701T), isolated from a smear-ripened cheese.</title>
        <authorList>
            <consortium name="US DOE Joint Genome Institute (JGI-PGF)"/>
            <person name="Walter F."/>
            <person name="Albersmeier A."/>
            <person name="Kalinowski J."/>
            <person name="Ruckert C."/>
        </authorList>
    </citation>
    <scope>NUCLEOTIDE SEQUENCE</scope>
    <source>
        <strain evidence="1">JCM 3086</strain>
    </source>
</reference>
<protein>
    <submittedName>
        <fullName evidence="1">Uncharacterized protein</fullName>
    </submittedName>
</protein>
<dbReference type="EMBL" id="BMQA01000061">
    <property type="protein sequence ID" value="GGJ59765.1"/>
    <property type="molecule type" value="Genomic_DNA"/>
</dbReference>
<evidence type="ECO:0000313" key="2">
    <source>
        <dbReference type="Proteomes" id="UP000657574"/>
    </source>
</evidence>